<evidence type="ECO:0000256" key="1">
    <source>
        <dbReference type="SAM" id="Coils"/>
    </source>
</evidence>
<comment type="caution">
    <text evidence="4">The sequence shown here is derived from an EMBL/GenBank/DDBJ whole genome shotgun (WGS) entry which is preliminary data.</text>
</comment>
<feature type="region of interest" description="Disordered" evidence="2">
    <location>
        <begin position="70"/>
        <end position="141"/>
    </location>
</feature>
<feature type="transmembrane region" description="Helical" evidence="3">
    <location>
        <begin position="359"/>
        <end position="379"/>
    </location>
</feature>
<evidence type="ECO:0000256" key="2">
    <source>
        <dbReference type="SAM" id="MobiDB-lite"/>
    </source>
</evidence>
<feature type="coiled-coil region" evidence="1">
    <location>
        <begin position="1"/>
        <end position="28"/>
    </location>
</feature>
<gene>
    <name evidence="4" type="ORF">PECAL_6P01840</name>
</gene>
<reference evidence="4" key="1">
    <citation type="submission" date="2021-11" db="EMBL/GenBank/DDBJ databases">
        <authorList>
            <consortium name="Genoscope - CEA"/>
            <person name="William W."/>
        </authorList>
    </citation>
    <scope>NUCLEOTIDE SEQUENCE</scope>
</reference>
<organism evidence="4 5">
    <name type="scientific">Pelagomonas calceolata</name>
    <dbReference type="NCBI Taxonomy" id="35677"/>
    <lineage>
        <taxon>Eukaryota</taxon>
        <taxon>Sar</taxon>
        <taxon>Stramenopiles</taxon>
        <taxon>Ochrophyta</taxon>
        <taxon>Pelagophyceae</taxon>
        <taxon>Pelagomonadales</taxon>
        <taxon>Pelagomonadaceae</taxon>
        <taxon>Pelagomonas</taxon>
    </lineage>
</organism>
<dbReference type="AlphaFoldDB" id="A0A8J2SZG1"/>
<keyword evidence="3" id="KW-1133">Transmembrane helix</keyword>
<sequence>MSATQSKADALREELAALRRRLAEAEARKRRVPEARALQPVIAAPVAGHSTAPFAPATRVQCATRVQAAVRGQQARQDPGRSLERARSISEGPAAAEERRRARERAREREARRNEDYDAEAARQPEAAAEPSPAEQKKQQERVTPLMGTALLVALLELFALLENRHWAAATLDPKDHCECWYACSKTPETKYEYDSDRYKSECWYGSGSWDWDCSCYFDVDLAYDLHGWTVNGGWKEWGEGETRALSQEVKGGGCAPCSEGECGTAIRDAVDGSDCSHQFDALVGAALCLAVAAAVFAALGWPKRFFPDVMLRRRFLASGLALIFGGVYVISTAGAYTAESERRSAGPYVACGRGCWDAYGGGVVAVVGGLAIVVTQVSPGWCGASGYPDCLLGVGYLSVLLFIVLTAIGAVWNWLVGLFS</sequence>
<dbReference type="Proteomes" id="UP000789595">
    <property type="component" value="Unassembled WGS sequence"/>
</dbReference>
<evidence type="ECO:0000313" key="4">
    <source>
        <dbReference type="EMBL" id="CAH0378593.1"/>
    </source>
</evidence>
<keyword evidence="3" id="KW-0812">Transmembrane</keyword>
<feature type="compositionally biased region" description="Basic and acidic residues" evidence="2">
    <location>
        <begin position="96"/>
        <end position="123"/>
    </location>
</feature>
<dbReference type="PROSITE" id="PS50096">
    <property type="entry name" value="IQ"/>
    <property type="match status" value="1"/>
</dbReference>
<proteinExistence type="predicted"/>
<feature type="compositionally biased region" description="Basic and acidic residues" evidence="2">
    <location>
        <begin position="78"/>
        <end position="88"/>
    </location>
</feature>
<name>A0A8J2SZG1_9STRA</name>
<keyword evidence="5" id="KW-1185">Reference proteome</keyword>
<dbReference type="EMBL" id="CAKKNE010000006">
    <property type="protein sequence ID" value="CAH0378593.1"/>
    <property type="molecule type" value="Genomic_DNA"/>
</dbReference>
<accession>A0A8J2SZG1</accession>
<evidence type="ECO:0000256" key="3">
    <source>
        <dbReference type="SAM" id="Phobius"/>
    </source>
</evidence>
<feature type="transmembrane region" description="Helical" evidence="3">
    <location>
        <begin position="391"/>
        <end position="416"/>
    </location>
</feature>
<protein>
    <submittedName>
        <fullName evidence="4">Uncharacterized protein</fullName>
    </submittedName>
</protein>
<keyword evidence="3" id="KW-0472">Membrane</keyword>
<evidence type="ECO:0000313" key="5">
    <source>
        <dbReference type="Proteomes" id="UP000789595"/>
    </source>
</evidence>
<feature type="compositionally biased region" description="Low complexity" evidence="2">
    <location>
        <begin position="124"/>
        <end position="134"/>
    </location>
</feature>
<feature type="transmembrane region" description="Helical" evidence="3">
    <location>
        <begin position="282"/>
        <end position="303"/>
    </location>
</feature>
<feature type="transmembrane region" description="Helical" evidence="3">
    <location>
        <begin position="315"/>
        <end position="339"/>
    </location>
</feature>
<keyword evidence="1" id="KW-0175">Coiled coil</keyword>